<dbReference type="Gene3D" id="2.40.420.20">
    <property type="match status" value="1"/>
</dbReference>
<reference evidence="5" key="1">
    <citation type="submission" date="2020-08" db="EMBL/GenBank/DDBJ databases">
        <title>Paracoccus amoyensis sp. nov., isolated from the surface seawater at coast of Xiamen, Fujian.</title>
        <authorList>
            <person name="Lyu L."/>
        </authorList>
    </citation>
    <scope>NUCLEOTIDE SEQUENCE</scope>
    <source>
        <strain evidence="5">11-3</strain>
    </source>
</reference>
<dbReference type="NCBIfam" id="TIGR01730">
    <property type="entry name" value="RND_mfp"/>
    <property type="match status" value="1"/>
</dbReference>
<keyword evidence="3" id="KW-0732">Signal</keyword>
<comment type="similarity">
    <text evidence="1">Belongs to the membrane fusion protein (MFP) (TC 8.A.1) family.</text>
</comment>
<dbReference type="Gene3D" id="2.40.50.100">
    <property type="match status" value="1"/>
</dbReference>
<evidence type="ECO:0000313" key="6">
    <source>
        <dbReference type="Proteomes" id="UP000608594"/>
    </source>
</evidence>
<dbReference type="RefSeq" id="WP_187793244.1">
    <property type="nucleotide sequence ID" value="NZ_JACOQL010000002.1"/>
</dbReference>
<feature type="coiled-coil region" evidence="2">
    <location>
        <begin position="145"/>
        <end position="172"/>
    </location>
</feature>
<evidence type="ECO:0000256" key="1">
    <source>
        <dbReference type="ARBA" id="ARBA00009477"/>
    </source>
</evidence>
<dbReference type="InterPro" id="IPR058627">
    <property type="entry name" value="MdtA-like_C"/>
</dbReference>
<comment type="caution">
    <text evidence="5">The sequence shown here is derived from an EMBL/GenBank/DDBJ whole genome shotgun (WGS) entry which is preliminary data.</text>
</comment>
<dbReference type="SUPFAM" id="SSF111369">
    <property type="entry name" value="HlyD-like secretion proteins"/>
    <property type="match status" value="1"/>
</dbReference>
<evidence type="ECO:0000313" key="5">
    <source>
        <dbReference type="EMBL" id="MBC9246793.1"/>
    </source>
</evidence>
<dbReference type="InterPro" id="IPR006143">
    <property type="entry name" value="RND_pump_MFP"/>
</dbReference>
<name>A0A926G6M8_9RHOB</name>
<dbReference type="Gene3D" id="1.10.287.470">
    <property type="entry name" value="Helix hairpin bin"/>
    <property type="match status" value="1"/>
</dbReference>
<keyword evidence="6" id="KW-1185">Reference proteome</keyword>
<evidence type="ECO:0000256" key="2">
    <source>
        <dbReference type="SAM" id="Coils"/>
    </source>
</evidence>
<dbReference type="PANTHER" id="PTHR30469:SF38">
    <property type="entry name" value="HLYD FAMILY SECRETION PROTEIN"/>
    <property type="match status" value="1"/>
</dbReference>
<keyword evidence="2" id="KW-0175">Coiled coil</keyword>
<feature type="signal peptide" evidence="3">
    <location>
        <begin position="1"/>
        <end position="28"/>
    </location>
</feature>
<organism evidence="5 6">
    <name type="scientific">Paracoccus amoyensis</name>
    <dbReference type="NCBI Taxonomy" id="2760093"/>
    <lineage>
        <taxon>Bacteria</taxon>
        <taxon>Pseudomonadati</taxon>
        <taxon>Pseudomonadota</taxon>
        <taxon>Alphaproteobacteria</taxon>
        <taxon>Rhodobacterales</taxon>
        <taxon>Paracoccaceae</taxon>
        <taxon>Paracoccus</taxon>
    </lineage>
</organism>
<feature type="domain" description="Multidrug resistance protein MdtA-like C-terminal permuted SH3" evidence="4">
    <location>
        <begin position="287"/>
        <end position="341"/>
    </location>
</feature>
<sequence>MSDFRLRRPLAAMALAFPLAVVGANAFAQDNLLRVEMVEATDEPILVDFQLSGTIEAKDSIELGFKQSGRVIEVLVDEGDYVQPGQALARLESVQQDQALQVARASLAAARASAEQATQASDRAKALLARGVGTRAARDAAVQAESEANGALESAESNLDQAQRAVEDTVLRAPQEVVITARDIAPGQIVGAAQPAFSMATLDGLEAVFEAADHPRLDDALGSDVRLTTLDIDRPPMSGKVTEISPLVDPDNGTVTLRVAIEGARSDTALLGAAIRGNVDIAVDRGISVPWTALMRQGDGAAVWIVDKDNTVSLTPVTINNFVDGMVLLSDGIQPGQIVVGAGSQLLYPGRQVQKAEVLP</sequence>
<dbReference type="Pfam" id="PF25967">
    <property type="entry name" value="RND-MFP_C"/>
    <property type="match status" value="1"/>
</dbReference>
<dbReference type="AlphaFoldDB" id="A0A926G6M8"/>
<feature type="chain" id="PRO_5037265541" evidence="3">
    <location>
        <begin position="29"/>
        <end position="360"/>
    </location>
</feature>
<dbReference type="Proteomes" id="UP000608594">
    <property type="component" value="Unassembled WGS sequence"/>
</dbReference>
<proteinExistence type="inferred from homology"/>
<gene>
    <name evidence="5" type="ORF">H4P12_08715</name>
</gene>
<evidence type="ECO:0000259" key="4">
    <source>
        <dbReference type="Pfam" id="PF25967"/>
    </source>
</evidence>
<dbReference type="GO" id="GO:0015562">
    <property type="term" value="F:efflux transmembrane transporter activity"/>
    <property type="evidence" value="ECO:0007669"/>
    <property type="project" value="TreeGrafter"/>
</dbReference>
<protein>
    <submittedName>
        <fullName evidence="5">Efflux RND transporter periplasmic adaptor subunit</fullName>
    </submittedName>
</protein>
<evidence type="ECO:0000256" key="3">
    <source>
        <dbReference type="SAM" id="SignalP"/>
    </source>
</evidence>
<dbReference type="EMBL" id="JACOQL010000002">
    <property type="protein sequence ID" value="MBC9246793.1"/>
    <property type="molecule type" value="Genomic_DNA"/>
</dbReference>
<accession>A0A926G6M8</accession>
<dbReference type="PANTHER" id="PTHR30469">
    <property type="entry name" value="MULTIDRUG RESISTANCE PROTEIN MDTA"/>
    <property type="match status" value="1"/>
</dbReference>
<dbReference type="Gene3D" id="2.40.30.170">
    <property type="match status" value="1"/>
</dbReference>
<dbReference type="GO" id="GO:1990281">
    <property type="term" value="C:efflux pump complex"/>
    <property type="evidence" value="ECO:0007669"/>
    <property type="project" value="TreeGrafter"/>
</dbReference>